<dbReference type="EMBL" id="FPHU01000050">
    <property type="protein sequence ID" value="SFV80158.1"/>
    <property type="molecule type" value="Genomic_DNA"/>
</dbReference>
<dbReference type="AlphaFoldDB" id="A0A1W1DG19"/>
<dbReference type="SUPFAM" id="SSF47729">
    <property type="entry name" value="IHF-like DNA-binding proteins"/>
    <property type="match status" value="1"/>
</dbReference>
<dbReference type="GO" id="GO:0003677">
    <property type="term" value="F:DNA binding"/>
    <property type="evidence" value="ECO:0007669"/>
    <property type="project" value="InterPro"/>
</dbReference>
<dbReference type="Pfam" id="PF00216">
    <property type="entry name" value="Bac_DNA_binding"/>
    <property type="match status" value="1"/>
</dbReference>
<proteinExistence type="predicted"/>
<accession>A0A1W1DG19</accession>
<name>A0A1W1DG19_9ZZZZ</name>
<gene>
    <name evidence="1" type="ORF">MNB_SUP05-13-213</name>
</gene>
<protein>
    <submittedName>
        <fullName evidence="1">Uncharacterized protein</fullName>
    </submittedName>
</protein>
<sequence length="40" mass="4579">MRGHPAPESINKQTGEMIKIDVPKVVEFKAGRNFREIINQ</sequence>
<dbReference type="Gene3D" id="4.10.520.10">
    <property type="entry name" value="IHF-like DNA-binding proteins"/>
    <property type="match status" value="1"/>
</dbReference>
<dbReference type="InterPro" id="IPR010992">
    <property type="entry name" value="IHF-like_DNA-bd_dom_sf"/>
</dbReference>
<reference evidence="1" key="1">
    <citation type="submission" date="2016-10" db="EMBL/GenBank/DDBJ databases">
        <authorList>
            <person name="de Groot N.N."/>
        </authorList>
    </citation>
    <scope>NUCLEOTIDE SEQUENCE</scope>
</reference>
<dbReference type="InterPro" id="IPR000119">
    <property type="entry name" value="Hist_DNA-bd"/>
</dbReference>
<dbReference type="GO" id="GO:0030527">
    <property type="term" value="F:structural constituent of chromatin"/>
    <property type="evidence" value="ECO:0007669"/>
    <property type="project" value="InterPro"/>
</dbReference>
<organism evidence="1">
    <name type="scientific">hydrothermal vent metagenome</name>
    <dbReference type="NCBI Taxonomy" id="652676"/>
    <lineage>
        <taxon>unclassified sequences</taxon>
        <taxon>metagenomes</taxon>
        <taxon>ecological metagenomes</taxon>
    </lineage>
</organism>
<evidence type="ECO:0000313" key="1">
    <source>
        <dbReference type="EMBL" id="SFV80158.1"/>
    </source>
</evidence>